<accession>A0A7X1NYL3</accession>
<organism evidence="1 2">
    <name type="scientific">Deinococcus terrestris</name>
    <dbReference type="NCBI Taxonomy" id="2651870"/>
    <lineage>
        <taxon>Bacteria</taxon>
        <taxon>Thermotogati</taxon>
        <taxon>Deinococcota</taxon>
        <taxon>Deinococci</taxon>
        <taxon>Deinococcales</taxon>
        <taxon>Deinococcaceae</taxon>
        <taxon>Deinococcus</taxon>
    </lineage>
</organism>
<dbReference type="AlphaFoldDB" id="A0A7X1NYL3"/>
<evidence type="ECO:0000313" key="2">
    <source>
        <dbReference type="Proteomes" id="UP000484842"/>
    </source>
</evidence>
<dbReference type="EMBL" id="WBSL01000015">
    <property type="protein sequence ID" value="MPY68118.1"/>
    <property type="molecule type" value="Genomic_DNA"/>
</dbReference>
<sequence length="271" mass="30207">MRAWERRRLEGGRERVQRFLSAAEPVHDGATLLLCLPPEVRPLAQALGRDPDAAYQQLWSDGFLQLAPPEPELPTVHRGWLTLLASLQDSRTGAATDNRALREKVLGTVLNQERCAHPPLWTLGEPWFALRVLHTTVGPSWDLTMVSGERSCTYVFEVPDWAWEDTHLRPVRLLNTPGETWAQSAVVFCPSEVTQAELRRQVRALLAVFDEVVGRTFGLRPTAAQMAAMLGTRHGLDVTDLPLEIETHDVLCLDELARPGLDTPASRAAHP</sequence>
<name>A0A7X1NYL3_9DEIO</name>
<gene>
    <name evidence="1" type="ORF">F8S09_15785</name>
</gene>
<comment type="caution">
    <text evidence="1">The sequence shown here is derived from an EMBL/GenBank/DDBJ whole genome shotgun (WGS) entry which is preliminary data.</text>
</comment>
<proteinExistence type="predicted"/>
<keyword evidence="2" id="KW-1185">Reference proteome</keyword>
<evidence type="ECO:0000313" key="1">
    <source>
        <dbReference type="EMBL" id="MPY68118.1"/>
    </source>
</evidence>
<protein>
    <submittedName>
        <fullName evidence="1">Uncharacterized protein</fullName>
    </submittedName>
</protein>
<reference evidence="1 2" key="1">
    <citation type="submission" date="2019-10" db="EMBL/GenBank/DDBJ databases">
        <title>Deinococcus sp. isolated from soil.</title>
        <authorList>
            <person name="Li Y."/>
            <person name="Wang J."/>
        </authorList>
    </citation>
    <scope>NUCLEOTIDE SEQUENCE [LARGE SCALE GENOMIC DNA]</scope>
    <source>
        <strain evidence="1 2">SDU3-2</strain>
    </source>
</reference>
<dbReference type="RefSeq" id="WP_152872430.1">
    <property type="nucleotide sequence ID" value="NZ_WBSL01000015.1"/>
</dbReference>
<dbReference type="Proteomes" id="UP000484842">
    <property type="component" value="Unassembled WGS sequence"/>
</dbReference>